<evidence type="ECO:0000313" key="7">
    <source>
        <dbReference type="Proteomes" id="UP000622890"/>
    </source>
</evidence>
<evidence type="ECO:0000259" key="5">
    <source>
        <dbReference type="Pfam" id="PF14338"/>
    </source>
</evidence>
<dbReference type="InterPro" id="IPR002941">
    <property type="entry name" value="DNA_methylase_N4/N6"/>
</dbReference>
<dbReference type="PRINTS" id="PR00508">
    <property type="entry name" value="S21N4MTFRASE"/>
</dbReference>
<dbReference type="Pfam" id="PF14338">
    <property type="entry name" value="Mrr_N"/>
    <property type="match status" value="1"/>
</dbReference>
<feature type="domain" description="Restriction system protein Mrr-like N-terminal" evidence="5">
    <location>
        <begin position="6"/>
        <end position="90"/>
    </location>
</feature>
<reference evidence="6" key="1">
    <citation type="submission" date="2021-01" db="EMBL/GenBank/DDBJ databases">
        <title>Genome sequence of strain Noviherbaspirillum sp. DKR-6.</title>
        <authorList>
            <person name="Chaudhary D.K."/>
        </authorList>
    </citation>
    <scope>NUCLEOTIDE SEQUENCE</scope>
    <source>
        <strain evidence="6">DKR-6</strain>
    </source>
</reference>
<dbReference type="Pfam" id="PF01555">
    <property type="entry name" value="N6_N4_Mtase"/>
    <property type="match status" value="1"/>
</dbReference>
<evidence type="ECO:0000259" key="4">
    <source>
        <dbReference type="Pfam" id="PF01555"/>
    </source>
</evidence>
<evidence type="ECO:0000256" key="1">
    <source>
        <dbReference type="ARBA" id="ARBA00022603"/>
    </source>
</evidence>
<dbReference type="InterPro" id="IPR001091">
    <property type="entry name" value="RM_Methyltransferase"/>
</dbReference>
<dbReference type="InterPro" id="IPR029063">
    <property type="entry name" value="SAM-dependent_MTases_sf"/>
</dbReference>
<dbReference type="AlphaFoldDB" id="A0A934W2B9"/>
<evidence type="ECO:0000313" key="6">
    <source>
        <dbReference type="EMBL" id="MBK4736151.1"/>
    </source>
</evidence>
<dbReference type="EC" id="2.1.1.-" evidence="3"/>
<dbReference type="GO" id="GO:0008170">
    <property type="term" value="F:N-methyltransferase activity"/>
    <property type="evidence" value="ECO:0007669"/>
    <property type="project" value="InterPro"/>
</dbReference>
<keyword evidence="1" id="KW-0489">Methyltransferase</keyword>
<evidence type="ECO:0000256" key="3">
    <source>
        <dbReference type="RuleBase" id="RU362026"/>
    </source>
</evidence>
<feature type="domain" description="DNA methylase N-4/N-6" evidence="4">
    <location>
        <begin position="129"/>
        <end position="387"/>
    </location>
</feature>
<dbReference type="Proteomes" id="UP000622890">
    <property type="component" value="Unassembled WGS sequence"/>
</dbReference>
<keyword evidence="2" id="KW-0808">Transferase</keyword>
<gene>
    <name evidence="6" type="ORF">JJB74_16130</name>
</gene>
<dbReference type="InterPro" id="IPR025745">
    <property type="entry name" value="Mrr-like_N_dom"/>
</dbReference>
<organism evidence="6 7">
    <name type="scientific">Noviherbaspirillum pedocola</name>
    <dbReference type="NCBI Taxonomy" id="2801341"/>
    <lineage>
        <taxon>Bacteria</taxon>
        <taxon>Pseudomonadati</taxon>
        <taxon>Pseudomonadota</taxon>
        <taxon>Betaproteobacteria</taxon>
        <taxon>Burkholderiales</taxon>
        <taxon>Oxalobacteraceae</taxon>
        <taxon>Noviherbaspirillum</taxon>
    </lineage>
</organism>
<dbReference type="GO" id="GO:0032259">
    <property type="term" value="P:methylation"/>
    <property type="evidence" value="ECO:0007669"/>
    <property type="project" value="UniProtKB-KW"/>
</dbReference>
<accession>A0A934W2B9</accession>
<protein>
    <recommendedName>
        <fullName evidence="3">Methyltransferase</fullName>
        <ecNumber evidence="3">2.1.1.-</ecNumber>
    </recommendedName>
</protein>
<comment type="similarity">
    <text evidence="3">Belongs to the N(4)/N(6)-methyltransferase family.</text>
</comment>
<dbReference type="RefSeq" id="WP_200593307.1">
    <property type="nucleotide sequence ID" value="NZ_JAEPBG010000006.1"/>
</dbReference>
<comment type="caution">
    <text evidence="6">The sequence shown here is derived from an EMBL/GenBank/DDBJ whole genome shotgun (WGS) entry which is preliminary data.</text>
</comment>
<proteinExistence type="inferred from homology"/>
<dbReference type="Gene3D" id="3.40.50.150">
    <property type="entry name" value="Vaccinia Virus protein VP39"/>
    <property type="match status" value="1"/>
</dbReference>
<dbReference type="GO" id="GO:0003677">
    <property type="term" value="F:DNA binding"/>
    <property type="evidence" value="ECO:0007669"/>
    <property type="project" value="InterPro"/>
</dbReference>
<dbReference type="EMBL" id="JAEPBG010000006">
    <property type="protein sequence ID" value="MBK4736151.1"/>
    <property type="molecule type" value="Genomic_DNA"/>
</dbReference>
<sequence>MEQLNLFQAVLESYQANAGRLTNEQLYREVALRANLDDTAMNSLVPIGKSGTPRNVIKRKLRWWQQSAKQAGILRHVPGQRGVWELTEKAGKDLHKILPQYSVLAFSTKLGLAILGSCDSVFSRLDIPISLIVSSPPFPLANPRNYGNVSEKEFVDWITRALEPVIKRLVPGASVCLEISPNIYMPRSPARSMYCERLLLALHDRLGLELMDRLVWENTSAPPSPVQWASKRRVQLTATYSFVFWLSNDAQRVKSDNRRVLQPHTERHARLIEGGGERRTGSFAGGAYRIRPGSFGNETAGTIPRNIIRLSHNCADQNTYKRRMRDMGLPPHTAPMPLALPKFLIELLTEKEDVVADPFFGSGTTGRAAESLSRRWVGTEIAVESIRGASTRFEDAEGFEQHMLM</sequence>
<dbReference type="SUPFAM" id="SSF53335">
    <property type="entry name" value="S-adenosyl-L-methionine-dependent methyltransferases"/>
    <property type="match status" value="1"/>
</dbReference>
<evidence type="ECO:0000256" key="2">
    <source>
        <dbReference type="ARBA" id="ARBA00022679"/>
    </source>
</evidence>
<keyword evidence="7" id="KW-1185">Reference proteome</keyword>
<name>A0A934W2B9_9BURK</name>